<dbReference type="SUPFAM" id="SSF88723">
    <property type="entry name" value="PIN domain-like"/>
    <property type="match status" value="1"/>
</dbReference>
<protein>
    <recommendedName>
        <fullName evidence="2">PIN domain-containing protein</fullName>
    </recommendedName>
</protein>
<dbReference type="EMBL" id="BARU01044937">
    <property type="protein sequence ID" value="GAH82882.1"/>
    <property type="molecule type" value="Genomic_DNA"/>
</dbReference>
<proteinExistence type="predicted"/>
<dbReference type="InterPro" id="IPR029060">
    <property type="entry name" value="PIN-like_dom_sf"/>
</dbReference>
<reference evidence="1" key="1">
    <citation type="journal article" date="2014" name="Front. Microbiol.">
        <title>High frequency of phylogenetically diverse reductive dehalogenase-homologous genes in deep subseafloor sedimentary metagenomes.</title>
        <authorList>
            <person name="Kawai M."/>
            <person name="Futagami T."/>
            <person name="Toyoda A."/>
            <person name="Takaki Y."/>
            <person name="Nishi S."/>
            <person name="Hori S."/>
            <person name="Arai W."/>
            <person name="Tsubouchi T."/>
            <person name="Morono Y."/>
            <person name="Uchiyama I."/>
            <person name="Ito T."/>
            <person name="Fujiyama A."/>
            <person name="Inagaki F."/>
            <person name="Takami H."/>
        </authorList>
    </citation>
    <scope>NUCLEOTIDE SEQUENCE</scope>
    <source>
        <strain evidence="1">Expedition CK06-06</strain>
    </source>
</reference>
<name>X1IME1_9ZZZZ</name>
<accession>X1IME1</accession>
<dbReference type="AlphaFoldDB" id="X1IME1"/>
<dbReference type="CDD" id="cd18687">
    <property type="entry name" value="PIN_VapC-like"/>
    <property type="match status" value="1"/>
</dbReference>
<gene>
    <name evidence="1" type="ORF">S03H2_68365</name>
</gene>
<evidence type="ECO:0008006" key="2">
    <source>
        <dbReference type="Google" id="ProtNLM"/>
    </source>
</evidence>
<comment type="caution">
    <text evidence="1">The sequence shown here is derived from an EMBL/GenBank/DDBJ whole genome shotgun (WGS) entry which is preliminary data.</text>
</comment>
<evidence type="ECO:0000313" key="1">
    <source>
        <dbReference type="EMBL" id="GAH82882.1"/>
    </source>
</evidence>
<sequence length="150" mass="17739">TIFSFYYDNRANSLYRQTVTIEWWNTQRKYYALYTSYFTLAEINNPIYTNWEKASGLTQDIPILKTTDEIKGIIKIYMENNLMPKDDTGDAAHLAIASYHSMDYLLTWNCKHLANANKKEHINLINLRLGLMTPEIITPEQLFREENYVR</sequence>
<feature type="non-terminal residue" evidence="1">
    <location>
        <position position="1"/>
    </location>
</feature>
<organism evidence="1">
    <name type="scientific">marine sediment metagenome</name>
    <dbReference type="NCBI Taxonomy" id="412755"/>
    <lineage>
        <taxon>unclassified sequences</taxon>
        <taxon>metagenomes</taxon>
        <taxon>ecological metagenomes</taxon>
    </lineage>
</organism>